<dbReference type="InterPro" id="IPR036291">
    <property type="entry name" value="NAD(P)-bd_dom_sf"/>
</dbReference>
<proteinExistence type="predicted"/>
<dbReference type="Pfam" id="PF03807">
    <property type="entry name" value="F420_oxidored"/>
    <property type="match status" value="1"/>
</dbReference>
<gene>
    <name evidence="2" type="ordered locus">HBZC1_02790</name>
</gene>
<reference evidence="2 3" key="1">
    <citation type="journal article" date="2011" name="J. Bacteriol.">
        <title>Genome sequence of Helicobacter bizzozeronii strain CIII-1, an isolate from human gastric mucosa.</title>
        <authorList>
            <person name="Schott T."/>
            <person name="Rossi M."/>
            <person name="Hanninen M.L."/>
        </authorList>
    </citation>
    <scope>NUCLEOTIDE SEQUENCE [LARGE SCALE GENOMIC DNA]</scope>
    <source>
        <strain evidence="2 3">CIII-1</strain>
    </source>
</reference>
<evidence type="ECO:0000259" key="1">
    <source>
        <dbReference type="Pfam" id="PF03807"/>
    </source>
</evidence>
<dbReference type="Gene3D" id="3.40.50.720">
    <property type="entry name" value="NAD(P)-binding Rossmann-like Domain"/>
    <property type="match status" value="1"/>
</dbReference>
<dbReference type="STRING" id="1002804.HBZC1_02790"/>
<keyword evidence="3" id="KW-1185">Reference proteome</keyword>
<dbReference type="EMBL" id="FR871757">
    <property type="protein sequence ID" value="CCB79265.1"/>
    <property type="molecule type" value="Genomic_DNA"/>
</dbReference>
<name>F8KR91_HELBC</name>
<dbReference type="InterPro" id="IPR028939">
    <property type="entry name" value="P5C_Rdtase_cat_N"/>
</dbReference>
<evidence type="ECO:0000313" key="3">
    <source>
        <dbReference type="Proteomes" id="UP000008387"/>
    </source>
</evidence>
<dbReference type="HOGENOM" id="CLU_2806528_0_0_7"/>
<dbReference type="KEGG" id="hbi:HBZC1_02790"/>
<dbReference type="RefSeq" id="WP_013889761.1">
    <property type="nucleotide sequence ID" value="NC_015674.1"/>
</dbReference>
<sequence>MRNLIVVGYGRMAQALLKGLAQNTSKLENYQLQITGRNPEKILPFLQSLPIEVEILPPTWQKNRGAR</sequence>
<evidence type="ECO:0000313" key="2">
    <source>
        <dbReference type="EMBL" id="CCB79265.1"/>
    </source>
</evidence>
<organism evidence="2 3">
    <name type="scientific">Helicobacter bizzozeronii (strain CIII-1)</name>
    <dbReference type="NCBI Taxonomy" id="1002804"/>
    <lineage>
        <taxon>Bacteria</taxon>
        <taxon>Pseudomonadati</taxon>
        <taxon>Campylobacterota</taxon>
        <taxon>Epsilonproteobacteria</taxon>
        <taxon>Campylobacterales</taxon>
        <taxon>Helicobacteraceae</taxon>
        <taxon>Helicobacter</taxon>
    </lineage>
</organism>
<protein>
    <recommendedName>
        <fullName evidence="1">Pyrroline-5-carboxylate reductase catalytic N-terminal domain-containing protein</fullName>
    </recommendedName>
</protein>
<accession>F8KR91</accession>
<dbReference type="SUPFAM" id="SSF51735">
    <property type="entry name" value="NAD(P)-binding Rossmann-fold domains"/>
    <property type="match status" value="1"/>
</dbReference>
<feature type="domain" description="Pyrroline-5-carboxylate reductase catalytic N-terminal" evidence="1">
    <location>
        <begin position="6"/>
        <end position="55"/>
    </location>
</feature>
<dbReference type="AlphaFoldDB" id="F8KR91"/>
<dbReference type="Proteomes" id="UP000008387">
    <property type="component" value="Chromosome"/>
</dbReference>